<dbReference type="NCBIfam" id="NF033563">
    <property type="entry name" value="transpos_IS30"/>
    <property type="match status" value="1"/>
</dbReference>
<dbReference type="Gene3D" id="3.30.420.10">
    <property type="entry name" value="Ribonuclease H-like superfamily/Ribonuclease H"/>
    <property type="match status" value="1"/>
</dbReference>
<dbReference type="PANTHER" id="PTHR10948:SF23">
    <property type="entry name" value="TRANSPOSASE INSI FOR INSERTION SEQUENCE ELEMENT IS30A-RELATED"/>
    <property type="match status" value="1"/>
</dbReference>
<dbReference type="PROSITE" id="PS50994">
    <property type="entry name" value="INTEGRASE"/>
    <property type="match status" value="1"/>
</dbReference>
<organism evidence="4 5">
    <name type="scientific">Streptomyces pratens</name>
    <dbReference type="NCBI Taxonomy" id="887456"/>
    <lineage>
        <taxon>Bacteria</taxon>
        <taxon>Bacillati</taxon>
        <taxon>Actinomycetota</taxon>
        <taxon>Actinomycetes</taxon>
        <taxon>Kitasatosporales</taxon>
        <taxon>Streptomycetaceae</taxon>
        <taxon>Streptomyces</taxon>
    </lineage>
</organism>
<feature type="region of interest" description="Disordered" evidence="2">
    <location>
        <begin position="41"/>
        <end position="70"/>
    </location>
</feature>
<protein>
    <submittedName>
        <fullName evidence="4">IS30 family transposase</fullName>
    </submittedName>
</protein>
<reference evidence="5" key="1">
    <citation type="journal article" date="2019" name="Int. J. Syst. Evol. Microbiol.">
        <title>The Global Catalogue of Microorganisms (GCM) 10K type strain sequencing project: providing services to taxonomists for standard genome sequencing and annotation.</title>
        <authorList>
            <consortium name="The Broad Institute Genomics Platform"/>
            <consortium name="The Broad Institute Genome Sequencing Center for Infectious Disease"/>
            <person name="Wu L."/>
            <person name="Ma J."/>
        </authorList>
    </citation>
    <scope>NUCLEOTIDE SEQUENCE [LARGE SCALE GENOMIC DNA]</scope>
    <source>
        <strain evidence="5">JCM 12763</strain>
    </source>
</reference>
<accession>A0ABW1M5A3</accession>
<feature type="compositionally biased region" description="Basic and acidic residues" evidence="2">
    <location>
        <begin position="60"/>
        <end position="70"/>
    </location>
</feature>
<proteinExistence type="predicted"/>
<evidence type="ECO:0000256" key="1">
    <source>
        <dbReference type="ARBA" id="ARBA00023172"/>
    </source>
</evidence>
<dbReference type="SUPFAM" id="SSF53098">
    <property type="entry name" value="Ribonuclease H-like"/>
    <property type="match status" value="1"/>
</dbReference>
<dbReference type="InterPro" id="IPR051917">
    <property type="entry name" value="Transposase-Integrase"/>
</dbReference>
<dbReference type="EMBL" id="JBHSPT010000070">
    <property type="protein sequence ID" value="MFC6059016.1"/>
    <property type="molecule type" value="Genomic_DNA"/>
</dbReference>
<dbReference type="RefSeq" id="WP_386402411.1">
    <property type="nucleotide sequence ID" value="NZ_JBHSPT010000070.1"/>
</dbReference>
<dbReference type="InterPro" id="IPR053392">
    <property type="entry name" value="Transposase_IS30-like"/>
</dbReference>
<evidence type="ECO:0000313" key="4">
    <source>
        <dbReference type="EMBL" id="MFC6059016.1"/>
    </source>
</evidence>
<evidence type="ECO:0000259" key="3">
    <source>
        <dbReference type="PROSITE" id="PS50994"/>
    </source>
</evidence>
<dbReference type="Proteomes" id="UP001596242">
    <property type="component" value="Unassembled WGS sequence"/>
</dbReference>
<comment type="caution">
    <text evidence="4">The sequence shown here is derived from an EMBL/GenBank/DDBJ whole genome shotgun (WGS) entry which is preliminary data.</text>
</comment>
<keyword evidence="1" id="KW-0233">DNA recombination</keyword>
<dbReference type="InterPro" id="IPR012337">
    <property type="entry name" value="RNaseH-like_sf"/>
</dbReference>
<evidence type="ECO:0000256" key="2">
    <source>
        <dbReference type="SAM" id="MobiDB-lite"/>
    </source>
</evidence>
<dbReference type="InterPro" id="IPR036397">
    <property type="entry name" value="RNaseH_sf"/>
</dbReference>
<dbReference type="InterPro" id="IPR025246">
    <property type="entry name" value="IS30-like_HTH"/>
</dbReference>
<dbReference type="PANTHER" id="PTHR10948">
    <property type="entry name" value="TRANSPOSASE"/>
    <property type="match status" value="1"/>
</dbReference>
<sequence length="344" mass="38313">MTVRRPLTLEEREEIAVGREPGEGVREIARRLDRDPSVIGRELRRNSSTRGYRASTAHRRATERSRRPQQRRLERELILRERVLADLRYGRTPNQIAGRLKLEAADGTVAVMEGSLPAGGATISHEAVCTWFYALPKGELARLCVMLPGRRTRRGPRRRPDASKGARITGMRSIHDRPAEALGRQVPGRWEGDLIIGKEGRSAAATLVDRSTRFCVILALPEGKNTAGLSTVLTEQVPGMTELVRKSLTWDQGTEMGRHAALTLATGLDVCFADPYSPWQRPTNENTNGIIRRYLPKGTEITDHQPCLTAIAEEINNQPRRCLGYLTPQEAFQRALTEGVASTN</sequence>
<evidence type="ECO:0000313" key="5">
    <source>
        <dbReference type="Proteomes" id="UP001596242"/>
    </source>
</evidence>
<feature type="domain" description="Integrase catalytic" evidence="3">
    <location>
        <begin position="183"/>
        <end position="336"/>
    </location>
</feature>
<gene>
    <name evidence="4" type="ORF">ACFP50_27465</name>
</gene>
<keyword evidence="5" id="KW-1185">Reference proteome</keyword>
<dbReference type="Pfam" id="PF13936">
    <property type="entry name" value="HTH_38"/>
    <property type="match status" value="1"/>
</dbReference>
<dbReference type="Pfam" id="PF00665">
    <property type="entry name" value="rve"/>
    <property type="match status" value="1"/>
</dbReference>
<dbReference type="InterPro" id="IPR001584">
    <property type="entry name" value="Integrase_cat-core"/>
</dbReference>
<name>A0ABW1M5A3_9ACTN</name>